<evidence type="ECO:0000256" key="1">
    <source>
        <dbReference type="SAM" id="Phobius"/>
    </source>
</evidence>
<name>A0A7S1AAB8_NOCSC</name>
<sequence length="701" mass="79441">MVWVALRSECRQLWSFLSFMNEIECGSNLAGETKVTNETPILDTWRPDNNEGSKEMRLSRYLQDTESLNSPTNQRQIFHVKVCMLWCSYGCLVACLFSLLCSFPILGDTSPMEDCSIVIGTCVLFPCSDSHNSTCQHLFCQCPAGTCAPDGYRCNAPSSMPPNAETVRELFWGVSLGTCVVSLVAFIFGGLFFVSYCSWPSPIITNLAVIGLNQSAEPGSLYMRWKKHILVWGALSTATVLVLSSLAVVVHGTHTAEWPTCMQWFKWFLPPSNFDVECQSHKLTTESLTFLFVGLAFILMSEISNNAIGLDGYMVSVENAMRSPPITSQLTTRWQGVQDSWRLAQIMFRLGGWNCVVLFWAEHDFWRAIVCVSVLVHQRILFNCLIVTFTPAWREMELVIYKKAQHEVLRAEEEVGLHQLPMKKINPTNVYMDFTKKFGVRVVLSFVGQWIVLSSYIAGMRDDVYEFLCDGATNWVFHNWMMWMVVLIIQFLMTSALGSNFMDTLFDWYLILEGVHLHAVEVLDTGDADSLQWMVDVRLAIKSLREQGKSLPDEADSRCGCLWRLCGARVRKVKAASQKAYIFQMLCRPNPKTRFLMDYMSNGFIYTFLIMIVPIALINNTDGMDFAKDCVAIAFITVSDDLLDSDARSTLLAPLLRTCAYSRAVWDPSCEEEHATPQVSPESRMNSFELRLAKVERSRQT</sequence>
<gene>
    <name evidence="2" type="ORF">NSCI0253_LOCUS22042</name>
</gene>
<feature type="transmembrane region" description="Helical" evidence="1">
    <location>
        <begin position="438"/>
        <end position="460"/>
    </location>
</feature>
<proteinExistence type="predicted"/>
<feature type="transmembrane region" description="Helical" evidence="1">
    <location>
        <begin position="170"/>
        <end position="194"/>
    </location>
</feature>
<feature type="transmembrane region" description="Helical" evidence="1">
    <location>
        <begin position="480"/>
        <end position="502"/>
    </location>
</feature>
<feature type="transmembrane region" description="Helical" evidence="1">
    <location>
        <begin position="229"/>
        <end position="250"/>
    </location>
</feature>
<protein>
    <submittedName>
        <fullName evidence="2">Uncharacterized protein</fullName>
    </submittedName>
</protein>
<feature type="transmembrane region" description="Helical" evidence="1">
    <location>
        <begin position="599"/>
        <end position="618"/>
    </location>
</feature>
<keyword evidence="1" id="KW-0812">Transmembrane</keyword>
<reference evidence="2" key="1">
    <citation type="submission" date="2021-01" db="EMBL/GenBank/DDBJ databases">
        <authorList>
            <person name="Corre E."/>
            <person name="Pelletier E."/>
            <person name="Niang G."/>
            <person name="Scheremetjew M."/>
            <person name="Finn R."/>
            <person name="Kale V."/>
            <person name="Holt S."/>
            <person name="Cochrane G."/>
            <person name="Meng A."/>
            <person name="Brown T."/>
            <person name="Cohen L."/>
        </authorList>
    </citation>
    <scope>NUCLEOTIDE SEQUENCE</scope>
</reference>
<organism evidence="2">
    <name type="scientific">Noctiluca scintillans</name>
    <name type="common">Sea sparkle</name>
    <name type="synonym">Red tide dinoflagellate</name>
    <dbReference type="NCBI Taxonomy" id="2966"/>
    <lineage>
        <taxon>Eukaryota</taxon>
        <taxon>Sar</taxon>
        <taxon>Alveolata</taxon>
        <taxon>Dinophyceae</taxon>
        <taxon>Noctilucales</taxon>
        <taxon>Noctilucaceae</taxon>
        <taxon>Noctiluca</taxon>
    </lineage>
</organism>
<keyword evidence="1" id="KW-0472">Membrane</keyword>
<dbReference type="EMBL" id="HBFQ01031279">
    <property type="protein sequence ID" value="CAD8847692.1"/>
    <property type="molecule type" value="Transcribed_RNA"/>
</dbReference>
<feature type="transmembrane region" description="Helical" evidence="1">
    <location>
        <begin position="83"/>
        <end position="106"/>
    </location>
</feature>
<evidence type="ECO:0000313" key="2">
    <source>
        <dbReference type="EMBL" id="CAD8847692.1"/>
    </source>
</evidence>
<accession>A0A7S1AAB8</accession>
<keyword evidence="1" id="KW-1133">Transmembrane helix</keyword>
<feature type="transmembrane region" description="Helical" evidence="1">
    <location>
        <begin position="290"/>
        <end position="313"/>
    </location>
</feature>
<dbReference type="AlphaFoldDB" id="A0A7S1AAB8"/>